<accession>A0A117MLA7</accession>
<name>A0A117MLA7_9ACTN</name>
<dbReference type="EMBL" id="LLZH01000331">
    <property type="protein sequence ID" value="KUL23469.1"/>
    <property type="molecule type" value="Genomic_DNA"/>
</dbReference>
<sequence>MRSQTIEIRSPATGRLLGTCHGPEPDGACPLVRPDGVVPCAGRLVSPRGGDPRYWPVWVSPGCRQCRLNWNEQAAACLREAERCRARWRRGLERETDRVRIQAARRDPRYRRMTDRELRVTALWRWRLSSRAQALRHTEQKHRDWSRLYLSLAEQQRASTPAGRVQ</sequence>
<evidence type="ECO:0000313" key="1">
    <source>
        <dbReference type="EMBL" id="KUL23469.1"/>
    </source>
</evidence>
<evidence type="ECO:0000313" key="2">
    <source>
        <dbReference type="Proteomes" id="UP000053244"/>
    </source>
</evidence>
<organism evidence="1 2">
    <name type="scientific">Actinoplanes awajinensis subsp. mycoplanecinus</name>
    <dbReference type="NCBI Taxonomy" id="135947"/>
    <lineage>
        <taxon>Bacteria</taxon>
        <taxon>Bacillati</taxon>
        <taxon>Actinomycetota</taxon>
        <taxon>Actinomycetes</taxon>
        <taxon>Micromonosporales</taxon>
        <taxon>Micromonosporaceae</taxon>
        <taxon>Actinoplanes</taxon>
    </lineage>
</organism>
<dbReference type="RefSeq" id="WP_067706059.1">
    <property type="nucleotide sequence ID" value="NZ_LLZH01000331.1"/>
</dbReference>
<protein>
    <submittedName>
        <fullName evidence="1">Uncharacterized protein</fullName>
    </submittedName>
</protein>
<keyword evidence="2" id="KW-1185">Reference proteome</keyword>
<reference evidence="1 2" key="1">
    <citation type="submission" date="2015-10" db="EMBL/GenBank/DDBJ databases">
        <authorList>
            <person name="Gilbert D.G."/>
        </authorList>
    </citation>
    <scope>NUCLEOTIDE SEQUENCE [LARGE SCALE GENOMIC DNA]</scope>
    <source>
        <strain evidence="1 2">NRRL B-16712</strain>
    </source>
</reference>
<dbReference type="Proteomes" id="UP000053244">
    <property type="component" value="Unassembled WGS sequence"/>
</dbReference>
<gene>
    <name evidence="1" type="ORF">ADL15_45650</name>
</gene>
<dbReference type="OrthoDB" id="3296492at2"/>
<dbReference type="AlphaFoldDB" id="A0A117MLA7"/>
<comment type="caution">
    <text evidence="1">The sequence shown here is derived from an EMBL/GenBank/DDBJ whole genome shotgun (WGS) entry which is preliminary data.</text>
</comment>
<proteinExistence type="predicted"/>